<dbReference type="EMBL" id="LS483343">
    <property type="protein sequence ID" value="SQF40165.1"/>
    <property type="molecule type" value="Genomic_DNA"/>
</dbReference>
<proteinExistence type="predicted"/>
<dbReference type="OrthoDB" id="1908850at2"/>
<gene>
    <name evidence="2" type="ORF">NCTC12278_00783</name>
</gene>
<dbReference type="InterPro" id="IPR054200">
    <property type="entry name" value="DUF6905"/>
</dbReference>
<protein>
    <submittedName>
        <fullName evidence="2">Membrane protein</fullName>
    </submittedName>
</protein>
<dbReference type="KEGG" id="sfer:NCTC12278_00783"/>
<reference evidence="2 3" key="1">
    <citation type="submission" date="2018-06" db="EMBL/GenBank/DDBJ databases">
        <authorList>
            <consortium name="Pathogen Informatics"/>
            <person name="Doyle S."/>
        </authorList>
    </citation>
    <scope>NUCLEOTIDE SEQUENCE [LARGE SCALE GENOMIC DNA]</scope>
    <source>
        <strain evidence="2 3">NCTC12278</strain>
    </source>
</reference>
<evidence type="ECO:0000313" key="3">
    <source>
        <dbReference type="Proteomes" id="UP000249495"/>
    </source>
</evidence>
<evidence type="ECO:0000256" key="1">
    <source>
        <dbReference type="SAM" id="Phobius"/>
    </source>
</evidence>
<keyword evidence="3" id="KW-1185">Reference proteome</keyword>
<keyword evidence="1" id="KW-0812">Transmembrane</keyword>
<feature type="transmembrane region" description="Helical" evidence="1">
    <location>
        <begin position="85"/>
        <end position="108"/>
    </location>
</feature>
<dbReference type="RefSeq" id="WP_018029643.1">
    <property type="nucleotide sequence ID" value="NZ_LS483343.1"/>
</dbReference>
<feature type="transmembrane region" description="Helical" evidence="1">
    <location>
        <begin position="61"/>
        <end position="79"/>
    </location>
</feature>
<evidence type="ECO:0000313" key="2">
    <source>
        <dbReference type="EMBL" id="SQF40165.1"/>
    </source>
</evidence>
<dbReference type="Pfam" id="PF21846">
    <property type="entry name" value="DUF6905"/>
    <property type="match status" value="1"/>
</dbReference>
<name>A0A2X3VR03_9STRE</name>
<keyword evidence="1" id="KW-0472">Membrane</keyword>
<dbReference type="AlphaFoldDB" id="A0A2X3VR03"/>
<feature type="transmembrane region" description="Helical" evidence="1">
    <location>
        <begin position="30"/>
        <end position="49"/>
    </location>
</feature>
<organism evidence="2 3">
    <name type="scientific">Streptococcus ferus</name>
    <dbReference type="NCBI Taxonomy" id="1345"/>
    <lineage>
        <taxon>Bacteria</taxon>
        <taxon>Bacillati</taxon>
        <taxon>Bacillota</taxon>
        <taxon>Bacilli</taxon>
        <taxon>Lactobacillales</taxon>
        <taxon>Streptococcaceae</taxon>
        <taxon>Streptococcus</taxon>
    </lineage>
</organism>
<accession>A0A2X3VR03</accession>
<dbReference type="Proteomes" id="UP000249495">
    <property type="component" value="Chromosome 1"/>
</dbReference>
<feature type="transmembrane region" description="Helical" evidence="1">
    <location>
        <begin position="7"/>
        <end position="24"/>
    </location>
</feature>
<sequence>MTQLRGILAYAFAGLMVGLLWPLVAAPFGSFAGLVAGLFIIAPVWYLCHYRGWIPQSKDQVAIDMGAAIGMSVLVRGFLEHGLSQTLMALPTFLCLAFGASLAGWLYATIERGGRK</sequence>
<keyword evidence="1" id="KW-1133">Transmembrane helix</keyword>
<dbReference type="STRING" id="1123303.GCA_000372425_00314"/>